<dbReference type="Pfam" id="PF18962">
    <property type="entry name" value="Por_Secre_tail"/>
    <property type="match status" value="1"/>
</dbReference>
<keyword evidence="3" id="KW-1133">Transmembrane helix</keyword>
<keyword evidence="3" id="KW-0472">Membrane</keyword>
<dbReference type="NCBIfam" id="TIGR04183">
    <property type="entry name" value="Por_Secre_tail"/>
    <property type="match status" value="1"/>
</dbReference>
<evidence type="ECO:0000313" key="6">
    <source>
        <dbReference type="EMBL" id="RAW00633.1"/>
    </source>
</evidence>
<dbReference type="GO" id="GO:0008422">
    <property type="term" value="F:beta-glucosidase activity"/>
    <property type="evidence" value="ECO:0007669"/>
    <property type="project" value="TreeGrafter"/>
</dbReference>
<feature type="domain" description="Glycoside hydrolase family 5" evidence="4">
    <location>
        <begin position="150"/>
        <end position="443"/>
    </location>
</feature>
<reference evidence="6 7" key="1">
    <citation type="submission" date="2018-06" db="EMBL/GenBank/DDBJ databases">
        <title>Chryseolinea flavus sp. nov., a member of the phylum Bacteroidetes isolated from soil.</title>
        <authorList>
            <person name="Li Y."/>
            <person name="Wang J."/>
        </authorList>
    </citation>
    <scope>NUCLEOTIDE SEQUENCE [LARGE SCALE GENOMIC DNA]</scope>
    <source>
        <strain evidence="6 7">SDU1-6</strain>
    </source>
</reference>
<keyword evidence="7" id="KW-1185">Reference proteome</keyword>
<gene>
    <name evidence="6" type="ORF">DQQ10_13660</name>
</gene>
<keyword evidence="2" id="KW-0326">Glycosidase</keyword>
<protein>
    <recommendedName>
        <fullName evidence="8">Glycoside hydrolase family 5 domain-containing protein</fullName>
    </recommendedName>
</protein>
<dbReference type="SUPFAM" id="SSF51445">
    <property type="entry name" value="(Trans)glycosidases"/>
    <property type="match status" value="1"/>
</dbReference>
<organism evidence="6 7">
    <name type="scientific">Pseudochryseolinea flava</name>
    <dbReference type="NCBI Taxonomy" id="2059302"/>
    <lineage>
        <taxon>Bacteria</taxon>
        <taxon>Pseudomonadati</taxon>
        <taxon>Bacteroidota</taxon>
        <taxon>Cytophagia</taxon>
        <taxon>Cytophagales</taxon>
        <taxon>Fulvivirgaceae</taxon>
        <taxon>Pseudochryseolinea</taxon>
    </lineage>
</organism>
<evidence type="ECO:0000256" key="2">
    <source>
        <dbReference type="ARBA" id="ARBA00023295"/>
    </source>
</evidence>
<proteinExistence type="predicted"/>
<dbReference type="PANTHER" id="PTHR31297:SF13">
    <property type="entry name" value="PUTATIVE-RELATED"/>
    <property type="match status" value="1"/>
</dbReference>
<dbReference type="EMBL" id="QMFY01000006">
    <property type="protein sequence ID" value="RAW00633.1"/>
    <property type="molecule type" value="Genomic_DNA"/>
</dbReference>
<evidence type="ECO:0000259" key="4">
    <source>
        <dbReference type="Pfam" id="PF00150"/>
    </source>
</evidence>
<dbReference type="InterPro" id="IPR001547">
    <property type="entry name" value="Glyco_hydro_5"/>
</dbReference>
<evidence type="ECO:0008006" key="8">
    <source>
        <dbReference type="Google" id="ProtNLM"/>
    </source>
</evidence>
<dbReference type="Pfam" id="PF00150">
    <property type="entry name" value="Cellulase"/>
    <property type="match status" value="1"/>
</dbReference>
<dbReference type="InterPro" id="IPR008999">
    <property type="entry name" value="Actin-crosslinking"/>
</dbReference>
<sequence length="723" mass="81729">MIVFAAEVIETIPKFIGFAGKRSFLYKRLQDLLQRLNQTILNPNPMKDQTTKPWFLMTLSWSLSRVTNRRRLLLLSFLFVLTAATAFAQGCFLSTVGQQVRNNAGQNVVLRAMNLGYWTVQEGYMLNPQNGNLVNCEWKMKKRYFDAGLSEAQVEAFYQSWRDNFITKADIDYIASLGFNAIRFPMHYQIFLTPSQRTARNNVIRNIGNHDAYKAALQTALNNNQLFTDPNLEGFKMIDRLLGWCASNGMYLILDLHAAPGGQGADQNISDLFYANDLWNQQVFKDVTNKFWERIAARYKGEGRIAWYELINEPNQVPGNQVIHDLYQRLITTIRNQGDNHIIMIGGNGWGNNYDYMEPYTFSPNWGLIYSSHRYWINASDDWVRDPNPNQINRMINLTEFRTRHNVPVFVGETGENNNDWLRQNIAWMEEWGIGWAHWTYKRHDVGENAAMMRIGGAYPTDGVGVMSSVLENIKYANNIKNNNTIAAVIARNPAPWTTGCYNAPPQTAPIGQTIWLRGNNSQYVCGENGTQAMRCNRASIGGWEQFTVVDAGGGKIALRSQNKYVSSENGTAAITCSRTTIGDWEKFDWIINADGKISLRGNNGRYISSENGTAAMTCSRTAIGGWEAFNWGTGTAGRIATEEGTFTAEEQRLLSVYPNPTEGSVTIRVNEPSQVNIISTSGNELLQKQVDESLTLNNLRAGIYIVRMQNASRIITQKLVVR</sequence>
<evidence type="ECO:0000313" key="7">
    <source>
        <dbReference type="Proteomes" id="UP000251889"/>
    </source>
</evidence>
<dbReference type="GO" id="GO:0005576">
    <property type="term" value="C:extracellular region"/>
    <property type="evidence" value="ECO:0007669"/>
    <property type="project" value="TreeGrafter"/>
</dbReference>
<keyword evidence="1" id="KW-0378">Hydrolase</keyword>
<dbReference type="InterPro" id="IPR050386">
    <property type="entry name" value="Glycosyl_hydrolase_5"/>
</dbReference>
<dbReference type="InterPro" id="IPR026444">
    <property type="entry name" value="Secre_tail"/>
</dbReference>
<feature type="transmembrane region" description="Helical" evidence="3">
    <location>
        <begin position="72"/>
        <end position="96"/>
    </location>
</feature>
<dbReference type="Gene3D" id="3.20.20.80">
    <property type="entry name" value="Glycosidases"/>
    <property type="match status" value="1"/>
</dbReference>
<dbReference type="GO" id="GO:0009251">
    <property type="term" value="P:glucan catabolic process"/>
    <property type="evidence" value="ECO:0007669"/>
    <property type="project" value="TreeGrafter"/>
</dbReference>
<dbReference type="SUPFAM" id="SSF50405">
    <property type="entry name" value="Actin-crosslinking proteins"/>
    <property type="match status" value="1"/>
</dbReference>
<dbReference type="CDD" id="cd23342">
    <property type="entry name" value="beta-trefoil_FSCN_ZgPorA-like"/>
    <property type="match status" value="1"/>
</dbReference>
<name>A0A364Y1C8_9BACT</name>
<keyword evidence="3" id="KW-0812">Transmembrane</keyword>
<evidence type="ECO:0000256" key="3">
    <source>
        <dbReference type="SAM" id="Phobius"/>
    </source>
</evidence>
<comment type="caution">
    <text evidence="6">The sequence shown here is derived from an EMBL/GenBank/DDBJ whole genome shotgun (WGS) entry which is preliminary data.</text>
</comment>
<feature type="domain" description="Secretion system C-terminal sorting" evidence="5">
    <location>
        <begin position="657"/>
        <end position="722"/>
    </location>
</feature>
<evidence type="ECO:0000256" key="1">
    <source>
        <dbReference type="ARBA" id="ARBA00022801"/>
    </source>
</evidence>
<dbReference type="InterPro" id="IPR017853">
    <property type="entry name" value="GH"/>
</dbReference>
<accession>A0A364Y1C8</accession>
<dbReference type="PANTHER" id="PTHR31297">
    <property type="entry name" value="GLUCAN ENDO-1,6-BETA-GLUCOSIDASE B"/>
    <property type="match status" value="1"/>
</dbReference>
<dbReference type="AlphaFoldDB" id="A0A364Y1C8"/>
<dbReference type="GO" id="GO:0009986">
    <property type="term" value="C:cell surface"/>
    <property type="evidence" value="ECO:0007669"/>
    <property type="project" value="TreeGrafter"/>
</dbReference>
<evidence type="ECO:0000259" key="5">
    <source>
        <dbReference type="Pfam" id="PF18962"/>
    </source>
</evidence>
<dbReference type="Proteomes" id="UP000251889">
    <property type="component" value="Unassembled WGS sequence"/>
</dbReference>
<dbReference type="Gene3D" id="2.80.10.50">
    <property type="match status" value="1"/>
</dbReference>